<protein>
    <submittedName>
        <fullName evidence="1">Uncharacterized protein</fullName>
    </submittedName>
</protein>
<dbReference type="EMBL" id="HG992982">
    <property type="protein sequence ID" value="CAE7185359.1"/>
    <property type="molecule type" value="Genomic_DNA"/>
</dbReference>
<accession>A0A6S6W5R1</accession>
<sequence>MANPHRGDSPSPLQHHGAHPHCIKPKEHQLHDHDESSAELFQHLPPVPHPSSFLILPAELRTEVYRHLLNETIRQGQTSDTSGIYLACRATHKEMEPMIKHVKTILNIKYACDAVMFVLPRDYLYLTPLSELIVRIPTYALYEKNKPLGIGKQLRELFELPLYTVTLQTYKILNGLLILDHDLPTLLSFISMVNRQEHGCLSATTRVKKLILFETATSAPQYRRRIEKMFSRHIWSYVRGQGFGRQGMDTLEPLEAVHIVDGNTGKCWGIDLENSLFGVPLST</sequence>
<name>A0A6S6W5R1_9PLEO</name>
<dbReference type="Proteomes" id="UP000472372">
    <property type="component" value="Chromosome 6"/>
</dbReference>
<dbReference type="AlphaFoldDB" id="A0A6S6W5R1"/>
<evidence type="ECO:0000313" key="1">
    <source>
        <dbReference type="EMBL" id="CAE7185359.1"/>
    </source>
</evidence>
<evidence type="ECO:0000313" key="2">
    <source>
        <dbReference type="Proteomes" id="UP000472372"/>
    </source>
</evidence>
<organism evidence="1 2">
    <name type="scientific">Pyrenophora teres f. teres</name>
    <dbReference type="NCBI Taxonomy" id="97479"/>
    <lineage>
        <taxon>Eukaryota</taxon>
        <taxon>Fungi</taxon>
        <taxon>Dikarya</taxon>
        <taxon>Ascomycota</taxon>
        <taxon>Pezizomycotina</taxon>
        <taxon>Dothideomycetes</taxon>
        <taxon>Pleosporomycetidae</taxon>
        <taxon>Pleosporales</taxon>
        <taxon>Pleosporineae</taxon>
        <taxon>Pleosporaceae</taxon>
        <taxon>Pyrenophora</taxon>
    </lineage>
</organism>
<reference evidence="1" key="1">
    <citation type="submission" date="2021-02" db="EMBL/GenBank/DDBJ databases">
        <authorList>
            <person name="Syme A R."/>
            <person name="Syme A R."/>
            <person name="Moolhuijzen P."/>
        </authorList>
    </citation>
    <scope>NUCLEOTIDE SEQUENCE</scope>
    <source>
        <strain evidence="1">W1-1</strain>
    </source>
</reference>
<proteinExistence type="predicted"/>
<gene>
    <name evidence="1" type="ORF">PTTW11_06793</name>
</gene>